<feature type="transmembrane region" description="Helical" evidence="1">
    <location>
        <begin position="141"/>
        <end position="162"/>
    </location>
</feature>
<sequence>MGTTLTMSVIVVVGTLLPLLVDPEERLFTRQGACICGGLGVCGAAFWAAAVALKRKDIDEEEASKIEMKTVNPSSIIDEETATFTQTPPPPPSKTYSTFYKVLVCIVSGILCTMLQFSFVFSSSLRTLASETYSLPPSRSASITFFFAITICPIPNILIPAYTLNKSKKLHLLYTSPSAKISALKCLTIMSIPWVIQSHLYGLSANSLLGEYGDAIGWPVLIVTTNVTGLVLGWKVLGEWEKAKEETVRWVIRSIGLSVVGLGIVSAGGFV</sequence>
<reference evidence="3" key="1">
    <citation type="journal article" date="2023" name="Commun. Biol.">
        <title>Genome analysis of Parmales, the sister group of diatoms, reveals the evolutionary specialization of diatoms from phago-mixotrophs to photoautotrophs.</title>
        <authorList>
            <person name="Ban H."/>
            <person name="Sato S."/>
            <person name="Yoshikawa S."/>
            <person name="Yamada K."/>
            <person name="Nakamura Y."/>
            <person name="Ichinomiya M."/>
            <person name="Sato N."/>
            <person name="Blanc-Mathieu R."/>
            <person name="Endo H."/>
            <person name="Kuwata A."/>
            <person name="Ogata H."/>
        </authorList>
    </citation>
    <scope>NUCLEOTIDE SEQUENCE [LARGE SCALE GENOMIC DNA]</scope>
    <source>
        <strain evidence="3">NIES 3701</strain>
    </source>
</reference>
<keyword evidence="1" id="KW-0472">Membrane</keyword>
<evidence type="ECO:0000256" key="1">
    <source>
        <dbReference type="SAM" id="Phobius"/>
    </source>
</evidence>
<evidence type="ECO:0000313" key="2">
    <source>
        <dbReference type="EMBL" id="GMH55620.1"/>
    </source>
</evidence>
<feature type="transmembrane region" description="Helical" evidence="1">
    <location>
        <begin position="99"/>
        <end position="121"/>
    </location>
</feature>
<keyword evidence="1" id="KW-1133">Transmembrane helix</keyword>
<feature type="transmembrane region" description="Helical" evidence="1">
    <location>
        <begin position="215"/>
        <end position="238"/>
    </location>
</feature>
<keyword evidence="3" id="KW-1185">Reference proteome</keyword>
<dbReference type="EMBL" id="BRXY01000035">
    <property type="protein sequence ID" value="GMH55620.1"/>
    <property type="molecule type" value="Genomic_DNA"/>
</dbReference>
<comment type="caution">
    <text evidence="2">The sequence shown here is derived from an EMBL/GenBank/DDBJ whole genome shotgun (WGS) entry which is preliminary data.</text>
</comment>
<dbReference type="Proteomes" id="UP001165085">
    <property type="component" value="Unassembled WGS sequence"/>
</dbReference>
<dbReference type="AlphaFoldDB" id="A0A9W6ZS86"/>
<keyword evidence="1" id="KW-0812">Transmembrane</keyword>
<name>A0A9W6ZS86_9STRA</name>
<organism evidence="2 3">
    <name type="scientific">Triparma strigata</name>
    <dbReference type="NCBI Taxonomy" id="1606541"/>
    <lineage>
        <taxon>Eukaryota</taxon>
        <taxon>Sar</taxon>
        <taxon>Stramenopiles</taxon>
        <taxon>Ochrophyta</taxon>
        <taxon>Bolidophyceae</taxon>
        <taxon>Parmales</taxon>
        <taxon>Triparmaceae</taxon>
        <taxon>Triparma</taxon>
    </lineage>
</organism>
<feature type="transmembrane region" description="Helical" evidence="1">
    <location>
        <begin position="5"/>
        <end position="21"/>
    </location>
</feature>
<protein>
    <submittedName>
        <fullName evidence="2">Uncharacterized protein</fullName>
    </submittedName>
</protein>
<gene>
    <name evidence="2" type="ORF">TrST_g11586</name>
</gene>
<feature type="transmembrane region" description="Helical" evidence="1">
    <location>
        <begin position="27"/>
        <end position="53"/>
    </location>
</feature>
<feature type="transmembrane region" description="Helical" evidence="1">
    <location>
        <begin position="250"/>
        <end position="270"/>
    </location>
</feature>
<accession>A0A9W6ZS86</accession>
<evidence type="ECO:0000313" key="3">
    <source>
        <dbReference type="Proteomes" id="UP001165085"/>
    </source>
</evidence>
<proteinExistence type="predicted"/>
<dbReference type="OrthoDB" id="200689at2759"/>